<name>A0ABV1H518_9FIRM</name>
<keyword evidence="1" id="KW-0805">Transcription regulation</keyword>
<reference evidence="5" key="1">
    <citation type="submission" date="2024-03" db="EMBL/GenBank/DDBJ databases">
        <title>Human intestinal bacterial collection.</title>
        <authorList>
            <person name="Pauvert C."/>
            <person name="Hitch T.C.A."/>
            <person name="Clavel T."/>
        </authorList>
    </citation>
    <scope>NUCLEOTIDE SEQUENCE [LARGE SCALE GENOMIC DNA]</scope>
    <source>
        <strain evidence="5">CLA-AA-H89B</strain>
    </source>
</reference>
<keyword evidence="6" id="KW-1185">Reference proteome</keyword>
<sequence>MQVEQNTRAYQLLDVTLPIIKRRRFDRLAADEGEQMYLLLRSYRKTHGLEDAYLDRIITLSKEMGLLYPDYLRKRCEKFTPLTQTELHVLTLIADGRSNVQIADYLDISVNTVKFHCKNIFQKLDATNRQQAIKTAQELKLLRK</sequence>
<comment type="caution">
    <text evidence="5">The sequence shown here is derived from an EMBL/GenBank/DDBJ whole genome shotgun (WGS) entry which is preliminary data.</text>
</comment>
<gene>
    <name evidence="5" type="ORF">WMO37_05915</name>
</gene>
<organism evidence="5 6">
    <name type="scientific">Lachnospira intestinalis</name>
    <dbReference type="NCBI Taxonomy" id="3133158"/>
    <lineage>
        <taxon>Bacteria</taxon>
        <taxon>Bacillati</taxon>
        <taxon>Bacillota</taxon>
        <taxon>Clostridia</taxon>
        <taxon>Lachnospirales</taxon>
        <taxon>Lachnospiraceae</taxon>
        <taxon>Lachnospira</taxon>
    </lineage>
</organism>
<evidence type="ECO:0000313" key="5">
    <source>
        <dbReference type="EMBL" id="MEQ2554558.1"/>
    </source>
</evidence>
<dbReference type="InterPro" id="IPR036388">
    <property type="entry name" value="WH-like_DNA-bd_sf"/>
</dbReference>
<dbReference type="PRINTS" id="PR00038">
    <property type="entry name" value="HTHLUXR"/>
</dbReference>
<feature type="domain" description="HTH luxR-type" evidence="4">
    <location>
        <begin position="75"/>
        <end position="140"/>
    </location>
</feature>
<evidence type="ECO:0000256" key="2">
    <source>
        <dbReference type="ARBA" id="ARBA00023125"/>
    </source>
</evidence>
<keyword evidence="3" id="KW-0804">Transcription</keyword>
<dbReference type="PANTHER" id="PTHR44688">
    <property type="entry name" value="DNA-BINDING TRANSCRIPTIONAL ACTIVATOR DEVR_DOSR"/>
    <property type="match status" value="1"/>
</dbReference>
<accession>A0ABV1H518</accession>
<dbReference type="PANTHER" id="PTHR44688:SF16">
    <property type="entry name" value="DNA-BINDING TRANSCRIPTIONAL ACTIVATOR DEVR_DOSR"/>
    <property type="match status" value="1"/>
</dbReference>
<dbReference type="EMBL" id="JBBMFS010000004">
    <property type="protein sequence ID" value="MEQ2554558.1"/>
    <property type="molecule type" value="Genomic_DNA"/>
</dbReference>
<evidence type="ECO:0000256" key="1">
    <source>
        <dbReference type="ARBA" id="ARBA00023015"/>
    </source>
</evidence>
<dbReference type="InterPro" id="IPR016032">
    <property type="entry name" value="Sig_transdc_resp-reg_C-effctor"/>
</dbReference>
<dbReference type="SMART" id="SM00421">
    <property type="entry name" value="HTH_LUXR"/>
    <property type="match status" value="1"/>
</dbReference>
<dbReference type="Pfam" id="PF00196">
    <property type="entry name" value="GerE"/>
    <property type="match status" value="1"/>
</dbReference>
<dbReference type="PROSITE" id="PS00622">
    <property type="entry name" value="HTH_LUXR_1"/>
    <property type="match status" value="1"/>
</dbReference>
<protein>
    <submittedName>
        <fullName evidence="5">Helix-turn-helix transcriptional regulator</fullName>
    </submittedName>
</protein>
<proteinExistence type="predicted"/>
<evidence type="ECO:0000256" key="3">
    <source>
        <dbReference type="ARBA" id="ARBA00023163"/>
    </source>
</evidence>
<dbReference type="SUPFAM" id="SSF46894">
    <property type="entry name" value="C-terminal effector domain of the bipartite response regulators"/>
    <property type="match status" value="1"/>
</dbReference>
<dbReference type="CDD" id="cd06170">
    <property type="entry name" value="LuxR_C_like"/>
    <property type="match status" value="1"/>
</dbReference>
<evidence type="ECO:0000313" key="6">
    <source>
        <dbReference type="Proteomes" id="UP001546774"/>
    </source>
</evidence>
<dbReference type="Gene3D" id="1.10.10.10">
    <property type="entry name" value="Winged helix-like DNA-binding domain superfamily/Winged helix DNA-binding domain"/>
    <property type="match status" value="1"/>
</dbReference>
<dbReference type="PROSITE" id="PS50043">
    <property type="entry name" value="HTH_LUXR_2"/>
    <property type="match status" value="1"/>
</dbReference>
<dbReference type="Proteomes" id="UP001546774">
    <property type="component" value="Unassembled WGS sequence"/>
</dbReference>
<dbReference type="InterPro" id="IPR000792">
    <property type="entry name" value="Tscrpt_reg_LuxR_C"/>
</dbReference>
<evidence type="ECO:0000259" key="4">
    <source>
        <dbReference type="PROSITE" id="PS50043"/>
    </source>
</evidence>
<keyword evidence="2" id="KW-0238">DNA-binding</keyword>